<dbReference type="FunFam" id="2.60.40.10:FF:000399">
    <property type="entry name" value="myopalladin isoform X1"/>
    <property type="match status" value="1"/>
</dbReference>
<feature type="compositionally biased region" description="Polar residues" evidence="15">
    <location>
        <begin position="289"/>
        <end position="302"/>
    </location>
</feature>
<feature type="compositionally biased region" description="Polar residues" evidence="15">
    <location>
        <begin position="147"/>
        <end position="165"/>
    </location>
</feature>
<dbReference type="SUPFAM" id="SSF48726">
    <property type="entry name" value="Immunoglobulin"/>
    <property type="match status" value="5"/>
</dbReference>
<feature type="domain" description="Ig-like" evidence="16">
    <location>
        <begin position="1020"/>
        <end position="1104"/>
    </location>
</feature>
<dbReference type="GO" id="GO:0005634">
    <property type="term" value="C:nucleus"/>
    <property type="evidence" value="ECO:0007669"/>
    <property type="project" value="UniProtKB-SubCell"/>
</dbReference>
<evidence type="ECO:0000256" key="5">
    <source>
        <dbReference type="ARBA" id="ARBA00022737"/>
    </source>
</evidence>
<comment type="caution">
    <text evidence="17">The sequence shown here is derived from an EMBL/GenBank/DDBJ whole genome shotgun (WGS) entry which is preliminary data.</text>
</comment>
<dbReference type="FunFam" id="2.60.40.10:FF:000256">
    <property type="entry name" value="myopalladin isoform X1"/>
    <property type="match status" value="1"/>
</dbReference>
<evidence type="ECO:0000313" key="18">
    <source>
        <dbReference type="Proteomes" id="UP000190648"/>
    </source>
</evidence>
<feature type="region of interest" description="Disordered" evidence="15">
    <location>
        <begin position="582"/>
        <end position="660"/>
    </location>
</feature>
<proteinExistence type="inferred from homology"/>
<dbReference type="InterPro" id="IPR013098">
    <property type="entry name" value="Ig_I-set"/>
</dbReference>
<evidence type="ECO:0000313" key="17">
    <source>
        <dbReference type="EMBL" id="OPJ84716.1"/>
    </source>
</evidence>
<evidence type="ECO:0000259" key="16">
    <source>
        <dbReference type="PROSITE" id="PS50835"/>
    </source>
</evidence>
<feature type="region of interest" description="Disordered" evidence="15">
    <location>
        <begin position="54"/>
        <end position="85"/>
    </location>
</feature>
<feature type="compositionally biased region" description="Polar residues" evidence="15">
    <location>
        <begin position="582"/>
        <end position="598"/>
    </location>
</feature>
<keyword evidence="10" id="KW-0393">Immunoglobulin domain</keyword>
<dbReference type="GO" id="GO:0003779">
    <property type="term" value="F:actin binding"/>
    <property type="evidence" value="ECO:0007669"/>
    <property type="project" value="UniProtKB-KW"/>
</dbReference>
<feature type="region of interest" description="Disordered" evidence="15">
    <location>
        <begin position="122"/>
        <end position="193"/>
    </location>
</feature>
<evidence type="ECO:0000256" key="9">
    <source>
        <dbReference type="ARBA" id="ARBA00023242"/>
    </source>
</evidence>
<dbReference type="SMART" id="SM00408">
    <property type="entry name" value="IGc2"/>
    <property type="match status" value="5"/>
</dbReference>
<keyword evidence="3" id="KW-0963">Cytoplasm</keyword>
<dbReference type="PANTHER" id="PTHR47633">
    <property type="entry name" value="IMMUNOGLOBULIN"/>
    <property type="match status" value="1"/>
</dbReference>
<feature type="compositionally biased region" description="Polar residues" evidence="15">
    <location>
        <begin position="442"/>
        <end position="460"/>
    </location>
</feature>
<keyword evidence="7" id="KW-1015">Disulfide bond</keyword>
<keyword evidence="18" id="KW-1185">Reference proteome</keyword>
<feature type="region of interest" description="Disordered" evidence="15">
    <location>
        <begin position="289"/>
        <end position="313"/>
    </location>
</feature>
<feature type="compositionally biased region" description="Polar residues" evidence="15">
    <location>
        <begin position="781"/>
        <end position="824"/>
    </location>
</feature>
<dbReference type="FunFam" id="2.60.40.10:FF:000761">
    <property type="entry name" value="palladin isoform X2"/>
    <property type="match status" value="1"/>
</dbReference>
<feature type="region of interest" description="Disordered" evidence="15">
    <location>
        <begin position="757"/>
        <end position="849"/>
    </location>
</feature>
<dbReference type="InterPro" id="IPR003599">
    <property type="entry name" value="Ig_sub"/>
</dbReference>
<dbReference type="Gene3D" id="2.60.40.10">
    <property type="entry name" value="Immunoglobulins"/>
    <property type="match status" value="5"/>
</dbReference>
<keyword evidence="4" id="KW-0597">Phosphoprotein</keyword>
<feature type="region of interest" description="Disordered" evidence="15">
    <location>
        <begin position="675"/>
        <end position="699"/>
    </location>
</feature>
<feature type="domain" description="Ig-like" evidence="16">
    <location>
        <begin position="1246"/>
        <end position="1336"/>
    </location>
</feature>
<comment type="subunit">
    <text evidence="13">Interacts with TTN/titin, NEB, NEBL, ACTN2 and CARP.</text>
</comment>
<feature type="region of interest" description="Disordered" evidence="15">
    <location>
        <begin position="222"/>
        <end position="255"/>
    </location>
</feature>
<feature type="region of interest" description="Disordered" evidence="15">
    <location>
        <begin position="1"/>
        <end position="24"/>
    </location>
</feature>
<evidence type="ECO:0000256" key="13">
    <source>
        <dbReference type="ARBA" id="ARBA00065479"/>
    </source>
</evidence>
<dbReference type="InterPro" id="IPR013783">
    <property type="entry name" value="Ig-like_fold"/>
</dbReference>
<dbReference type="EMBL" id="LSYS01003057">
    <property type="protein sequence ID" value="OPJ84716.1"/>
    <property type="molecule type" value="Genomic_DNA"/>
</dbReference>
<evidence type="ECO:0000256" key="1">
    <source>
        <dbReference type="ARBA" id="ARBA00004123"/>
    </source>
</evidence>
<evidence type="ECO:0000256" key="12">
    <source>
        <dbReference type="ARBA" id="ARBA00061540"/>
    </source>
</evidence>
<evidence type="ECO:0000256" key="3">
    <source>
        <dbReference type="ARBA" id="ARBA00022490"/>
    </source>
</evidence>
<dbReference type="FunFam" id="2.60.40.10:FF:000032">
    <property type="entry name" value="palladin isoform X1"/>
    <property type="match status" value="1"/>
</dbReference>
<dbReference type="Proteomes" id="UP000190648">
    <property type="component" value="Unassembled WGS sequence"/>
</dbReference>
<keyword evidence="5" id="KW-0677">Repeat</keyword>
<comment type="subcellular location">
    <subcellularLocation>
        <location evidence="2">Cytoplasm</location>
        <location evidence="2">Myofibril</location>
        <location evidence="2">Sarcomere</location>
        <location evidence="2">Z line</location>
    </subcellularLocation>
    <subcellularLocation>
        <location evidence="1">Nucleus</location>
    </subcellularLocation>
</comment>
<protein>
    <recommendedName>
        <fullName evidence="14">Myopalladin</fullName>
    </recommendedName>
</protein>
<feature type="region of interest" description="Disordered" evidence="15">
    <location>
        <begin position="437"/>
        <end position="460"/>
    </location>
</feature>
<keyword evidence="6" id="KW-0175">Coiled coil</keyword>
<feature type="domain" description="Ig-like" evidence="16">
    <location>
        <begin position="312"/>
        <end position="402"/>
    </location>
</feature>
<dbReference type="InterPro" id="IPR036179">
    <property type="entry name" value="Ig-like_dom_sf"/>
</dbReference>
<sequence length="1394" mass="153902">MPQNVVLCGGQDNQRSKPQTGLGSNIWRNLKSMQDDSLESSTSISQLLRESYLAETKHQGRSERSRSEPASHNFHYGNASGDSDEVAVQDDLPDLSAFLSQEELDQSVNLARQAIDQNPLETKQDELQAQSQRPPDQLKNTGKHKQMAQSAALKTSDNGPHSNFCQDHVRNTKGSKGSSQDLKKHLPSESESKKEFLNKAADFIEELSSLFKAHNSERIRPRTCKNYRSKIDSKNKPAPKGSSSLCSTSDNRERLSIPIPQDLENKAEKTFEQTDDQQVSNLESINQLTSTELKPESESASVYSDEPIGQPPRFTQKLKSREVPEGTKVQLDCIVVGIPAPEVRWYCEGKELENSPDIQIIQAGDQHSLVIVEAFEEDTGRYSCFASNIYGTDSTSAEIYIEGVSSSDSEGEIIKDEMDHKPKQADTSLNAVRTATKHQETSKTPSAMVQPVSTPVNEAQSPTNYLQGLDGRPIIAAPVFTKMLQDISASEGQLVVFECRVKGAPSPKVEWYREGTLIEDSPDFRILQKKPRSMAEPEEICTLVIAEVFSEDSGSFTCTASNKYGTVSSIAHLTVKASEDSSNAATLHTMSSNNSIPAENQPPPRTPSHQTPKPKLEGVLVNHNEPRSSSKIGLRVHFKLPEDDKGGESPPEDGPGAANQIRPNYFQERINGQQMKIPEPTSPSKEPPPVLAKPKLDQSQLKQLHNQVLLEQQQVHQTSTRELLFSTAVLNSTTSLHQQSTSTVYKQSKASASQAFSYSRPKQFLPSQTSPPTSSSSSSSVATFSNGPQGTQRTNNKENYTGNSLPAQSRSSGGFTSKSEQSLPSPKESVAPPLTPSTSSVNQFQPQSVTPVPISPTGWIQNPAAFLSAVLPSLPTAPATNAMGLPKSTPATPAQGLTKKNLKPLPLVTDDVIRENKAALVKDLERRLHFRDDVNQQSSQQVLFLSLTPAEQVTVGSDDQQQWQEGRVGACGCEQGEYRISSFEQRLMNEIEFRLERTPVDESDDEVQHEEIPTGKYIAPIFDKRLKHFRVTEGSPITFTCKIVGIPVPKVYWFKDGKQISKKNPHFKMNREEDGTCSLHIEASTNDDDGNYTIMAANPQGRISCSGHLMVQSIPIRGRISTIQPHRTRPRVPEGDKEAVQERFFRPYFLQAPGDMVAHEGRLCRLDCKVCGLPTPDLTWLLNGKPVLPDGTHKMLVRETGVHSLLIDPLSQNDAGTYTCLATNKTGQNSFSLELTVVAKEVKKAPMFLEKLQNCGVPEGYPVRLECRVVGMPPPVFYWKKDNETIPTNRERMSMHQDTTGYVCLLIQPARKADAGWYTLSAKNEAGIVSCTARLDIYAQWHHQIPQPIKLRPGGSWYANPSGQGLDMFSAFPTTESPMLFSSSPQKVVESEEL</sequence>
<evidence type="ECO:0000256" key="8">
    <source>
        <dbReference type="ARBA" id="ARBA00023203"/>
    </source>
</evidence>
<evidence type="ECO:0000256" key="7">
    <source>
        <dbReference type="ARBA" id="ARBA00023157"/>
    </source>
</evidence>
<dbReference type="PROSITE" id="PS50835">
    <property type="entry name" value="IG_LIKE"/>
    <property type="match status" value="5"/>
</dbReference>
<evidence type="ECO:0000256" key="14">
    <source>
        <dbReference type="ARBA" id="ARBA00070767"/>
    </source>
</evidence>
<feature type="domain" description="Ig-like" evidence="16">
    <location>
        <begin position="1147"/>
        <end position="1236"/>
    </location>
</feature>
<feature type="compositionally biased region" description="Polar residues" evidence="15">
    <location>
        <begin position="836"/>
        <end position="849"/>
    </location>
</feature>
<evidence type="ECO:0000256" key="15">
    <source>
        <dbReference type="SAM" id="MobiDB-lite"/>
    </source>
</evidence>
<feature type="compositionally biased region" description="Low complexity" evidence="15">
    <location>
        <begin position="766"/>
        <end position="780"/>
    </location>
</feature>
<evidence type="ECO:0000256" key="6">
    <source>
        <dbReference type="ARBA" id="ARBA00023054"/>
    </source>
</evidence>
<keyword evidence="9" id="KW-0539">Nucleus</keyword>
<dbReference type="SMART" id="SM00409">
    <property type="entry name" value="IG"/>
    <property type="match status" value="5"/>
</dbReference>
<comment type="similarity">
    <text evidence="12">Belongs to the myotilin/palladin family.</text>
</comment>
<evidence type="ECO:0000256" key="2">
    <source>
        <dbReference type="ARBA" id="ARBA00004216"/>
    </source>
</evidence>
<evidence type="ECO:0000256" key="11">
    <source>
        <dbReference type="ARBA" id="ARBA00058480"/>
    </source>
</evidence>
<dbReference type="InterPro" id="IPR007110">
    <property type="entry name" value="Ig-like_dom"/>
</dbReference>
<dbReference type="OrthoDB" id="6612025at2759"/>
<feature type="domain" description="Ig-like" evidence="16">
    <location>
        <begin position="478"/>
        <end position="574"/>
    </location>
</feature>
<name>A0A1V4KJT0_PATFA</name>
<gene>
    <name evidence="17" type="primary">MYPN</name>
    <name evidence="17" type="ORF">AV530_016045</name>
</gene>
<organism evidence="17 18">
    <name type="scientific">Patagioenas fasciata monilis</name>
    <dbReference type="NCBI Taxonomy" id="372326"/>
    <lineage>
        <taxon>Eukaryota</taxon>
        <taxon>Metazoa</taxon>
        <taxon>Chordata</taxon>
        <taxon>Craniata</taxon>
        <taxon>Vertebrata</taxon>
        <taxon>Euteleostomi</taxon>
        <taxon>Archelosauria</taxon>
        <taxon>Archosauria</taxon>
        <taxon>Dinosauria</taxon>
        <taxon>Saurischia</taxon>
        <taxon>Theropoda</taxon>
        <taxon>Coelurosauria</taxon>
        <taxon>Aves</taxon>
        <taxon>Neognathae</taxon>
        <taxon>Neoaves</taxon>
        <taxon>Columbimorphae</taxon>
        <taxon>Columbiformes</taxon>
        <taxon>Columbidae</taxon>
        <taxon>Patagioenas</taxon>
    </lineage>
</organism>
<keyword evidence="8" id="KW-0009">Actin-binding</keyword>
<feature type="compositionally biased region" description="Polar residues" evidence="15">
    <location>
        <begin position="122"/>
        <end position="140"/>
    </location>
</feature>
<feature type="compositionally biased region" description="Basic and acidic residues" evidence="15">
    <location>
        <begin position="181"/>
        <end position="193"/>
    </location>
</feature>
<dbReference type="STRING" id="372326.A0A1V4KJT0"/>
<feature type="compositionally biased region" description="Polar residues" evidence="15">
    <location>
        <begin position="11"/>
        <end position="24"/>
    </location>
</feature>
<dbReference type="PANTHER" id="PTHR47633:SF13">
    <property type="entry name" value="MYOPALLADIN"/>
    <property type="match status" value="1"/>
</dbReference>
<comment type="function">
    <text evidence="11">Component of the sarcomere that tethers together nebulin (skeletal muscle) and nebulette (cardiac muscle) to alpha-actinin, at the Z lines.</text>
</comment>
<dbReference type="InterPro" id="IPR003598">
    <property type="entry name" value="Ig_sub2"/>
</dbReference>
<accession>A0A1V4KJT0</accession>
<feature type="compositionally biased region" description="Basic and acidic residues" evidence="15">
    <location>
        <begin position="55"/>
        <end position="69"/>
    </location>
</feature>
<dbReference type="Pfam" id="PF07679">
    <property type="entry name" value="I-set"/>
    <property type="match status" value="5"/>
</dbReference>
<dbReference type="GO" id="GO:0030018">
    <property type="term" value="C:Z disc"/>
    <property type="evidence" value="ECO:0007669"/>
    <property type="project" value="UniProtKB-SubCell"/>
</dbReference>
<evidence type="ECO:0000256" key="4">
    <source>
        <dbReference type="ARBA" id="ARBA00022553"/>
    </source>
</evidence>
<evidence type="ECO:0000256" key="10">
    <source>
        <dbReference type="ARBA" id="ARBA00023319"/>
    </source>
</evidence>
<reference evidence="17 18" key="1">
    <citation type="submission" date="2016-02" db="EMBL/GenBank/DDBJ databases">
        <title>Band-tailed pigeon sequencing and assembly.</title>
        <authorList>
            <person name="Soares A.E."/>
            <person name="Novak B.J."/>
            <person name="Rice E.S."/>
            <person name="O'Connell B."/>
            <person name="Chang D."/>
            <person name="Weber S."/>
            <person name="Shapiro B."/>
        </authorList>
    </citation>
    <scope>NUCLEOTIDE SEQUENCE [LARGE SCALE GENOMIC DNA]</scope>
    <source>
        <strain evidence="17">BTP2013</strain>
        <tissue evidence="17">Blood</tissue>
    </source>
</reference>
<dbReference type="FunFam" id="2.60.40.10:FF:001108">
    <property type="entry name" value="palladin isoform X2"/>
    <property type="match status" value="1"/>
</dbReference>